<feature type="non-terminal residue" evidence="1">
    <location>
        <position position="1"/>
    </location>
</feature>
<evidence type="ECO:0000313" key="1">
    <source>
        <dbReference type="EMBL" id="CAE8598596.1"/>
    </source>
</evidence>
<evidence type="ECO:0000313" key="2">
    <source>
        <dbReference type="Proteomes" id="UP000654075"/>
    </source>
</evidence>
<dbReference type="Proteomes" id="UP000654075">
    <property type="component" value="Unassembled WGS sequence"/>
</dbReference>
<keyword evidence="2" id="KW-1185">Reference proteome</keyword>
<reference evidence="1" key="1">
    <citation type="submission" date="2021-02" db="EMBL/GenBank/DDBJ databases">
        <authorList>
            <person name="Dougan E. K."/>
            <person name="Rhodes N."/>
            <person name="Thang M."/>
            <person name="Chan C."/>
        </authorList>
    </citation>
    <scope>NUCLEOTIDE SEQUENCE</scope>
</reference>
<protein>
    <submittedName>
        <fullName evidence="1">Uncharacterized protein</fullName>
    </submittedName>
</protein>
<sequence length="81" mass="9268">MLAMSESKQRSIVRALQSYVKQHRWPKVISALDLLHIQCHDRYDWTAFLAEGQGFEEASCKFWRCVCDALHADEGSIKGLG</sequence>
<gene>
    <name evidence="1" type="ORF">PGLA1383_LOCUS17000</name>
</gene>
<comment type="caution">
    <text evidence="1">The sequence shown here is derived from an EMBL/GenBank/DDBJ whole genome shotgun (WGS) entry which is preliminary data.</text>
</comment>
<name>A0A813EE94_POLGL</name>
<proteinExistence type="predicted"/>
<dbReference type="EMBL" id="CAJNNV010010423">
    <property type="protein sequence ID" value="CAE8598596.1"/>
    <property type="molecule type" value="Genomic_DNA"/>
</dbReference>
<organism evidence="1 2">
    <name type="scientific">Polarella glacialis</name>
    <name type="common">Dinoflagellate</name>
    <dbReference type="NCBI Taxonomy" id="89957"/>
    <lineage>
        <taxon>Eukaryota</taxon>
        <taxon>Sar</taxon>
        <taxon>Alveolata</taxon>
        <taxon>Dinophyceae</taxon>
        <taxon>Suessiales</taxon>
        <taxon>Suessiaceae</taxon>
        <taxon>Polarella</taxon>
    </lineage>
</organism>
<dbReference type="AlphaFoldDB" id="A0A813EE94"/>
<accession>A0A813EE94</accession>